<dbReference type="PROSITE" id="PS51257">
    <property type="entry name" value="PROKAR_LIPOPROTEIN"/>
    <property type="match status" value="1"/>
</dbReference>
<protein>
    <submittedName>
        <fullName evidence="2">P37-like ABC transporter substrate-bi</fullName>
    </submittedName>
</protein>
<dbReference type="InterPro" id="IPR043099">
    <property type="entry name" value="CypI_dom_I"/>
</dbReference>
<feature type="signal peptide" evidence="1">
    <location>
        <begin position="1"/>
        <end position="35"/>
    </location>
</feature>
<accession>C5J5J8</accession>
<name>C5J5J8_MESCH</name>
<feature type="chain" id="PRO_5002952136" evidence="1">
    <location>
        <begin position="36"/>
        <end position="403"/>
    </location>
</feature>
<dbReference type="KEGG" id="mco:MCJ_000440"/>
<evidence type="ECO:0000256" key="1">
    <source>
        <dbReference type="SAM" id="SignalP"/>
    </source>
</evidence>
<evidence type="ECO:0000313" key="2">
    <source>
        <dbReference type="EMBL" id="CAT04721.1"/>
    </source>
</evidence>
<sequence>MKFNFLRNKKKITKKFFVIFFSPLFLILSSCSRQAVVQQQWDTKVNLGLGQSWFKLKSEDPNRVKTFLNNFTNEFNRLQLADPETANQAKVSFDFIGIDDGQTIISQLLSSDNSENAIDFGITNSISTIELDRNNQLQNLLQTTTNAFKDDSELTFFQDNNNLLAEATNNLNKSFLQTPFNNWSNDENGLQKWNGIVYKFLYDLNDKQVNFYRGMIMIAGDDAKRSKIKKAWDDKDFITFRNFGIIHGNESSAGRWKLQENILKQHFGDKFTTLKEDKINNPDKYILKEGRDIGQDPNFAIAFDDEASFAWNQNKGDGKRYTSIEPNGKVEVFALTNPLLYDIGSFRSDFNKKQAELIVQTFINLAENKTDTYGPNVGYNGYRKIHSKNEILKIYNKSLNKNE</sequence>
<dbReference type="NCBIfam" id="NF045838">
    <property type="entry name" value="MG289_thiam_LP"/>
    <property type="match status" value="1"/>
</dbReference>
<proteinExistence type="predicted"/>
<dbReference type="InterPro" id="IPR043100">
    <property type="entry name" value="CypI_dom_II"/>
</dbReference>
<dbReference type="AlphaFoldDB" id="C5J5J8"/>
<reference evidence="3" key="1">
    <citation type="journal article" date="2009" name="BMC Bioinformatics">
        <title>The Mycoplasma conjunctivae genome sequencing, annotation and analysis.</title>
        <authorList>
            <person name="Calderon-Copete S.P."/>
            <person name="Wigger G."/>
            <person name="Wunderlin C."/>
            <person name="Schmidheini T."/>
            <person name="Frey J."/>
            <person name="Quail M.A."/>
            <person name="Falquet L."/>
        </authorList>
    </citation>
    <scope>NUCLEOTIDE SEQUENCE [LARGE SCALE GENOMIC DNA]</scope>
    <source>
        <strain evidence="3">ATCC 25834 / NCTC 10147 / HRC/581</strain>
    </source>
</reference>
<keyword evidence="3" id="KW-1185">Reference proteome</keyword>
<dbReference type="Pfam" id="PF06646">
    <property type="entry name" value="CypI"/>
    <property type="match status" value="1"/>
</dbReference>
<dbReference type="HOGENOM" id="CLU_055613_0_0_14"/>
<organism evidence="2 3">
    <name type="scientific">Mesomycoplasma conjunctivae (strain ATCC 25834 / NCTC 10147 / HRC/581)</name>
    <name type="common">Mycoplasma conjunctivae</name>
    <dbReference type="NCBI Taxonomy" id="572263"/>
    <lineage>
        <taxon>Bacteria</taxon>
        <taxon>Bacillati</taxon>
        <taxon>Mycoplasmatota</taxon>
        <taxon>Mycoplasmoidales</taxon>
        <taxon>Metamycoplasmataceae</taxon>
        <taxon>Mesomycoplasma</taxon>
    </lineage>
</organism>
<dbReference type="Proteomes" id="UP000001491">
    <property type="component" value="Chromosome"/>
</dbReference>
<dbReference type="Gene3D" id="3.40.190.180">
    <property type="entry name" value="Cypl, domain I"/>
    <property type="match status" value="1"/>
</dbReference>
<dbReference type="eggNOG" id="ENOG5031Y7G">
    <property type="taxonomic scope" value="Bacteria"/>
</dbReference>
<keyword evidence="1" id="KW-0732">Signal</keyword>
<gene>
    <name evidence="2" type="ordered locus">MCJ_000440</name>
</gene>
<dbReference type="EMBL" id="FM864216">
    <property type="protein sequence ID" value="CAT04721.1"/>
    <property type="molecule type" value="Genomic_DNA"/>
</dbReference>
<dbReference type="Gene3D" id="3.40.190.190">
    <property type="entry name" value="CypI, domain 2"/>
    <property type="match status" value="1"/>
</dbReference>
<evidence type="ECO:0000313" key="3">
    <source>
        <dbReference type="Proteomes" id="UP000001491"/>
    </source>
</evidence>
<dbReference type="InterPro" id="IPR010592">
    <property type="entry name" value="CypI"/>
</dbReference>